<organism evidence="1 2">
    <name type="scientific">Mycolicibacterium conceptionense</name>
    <dbReference type="NCBI Taxonomy" id="451644"/>
    <lineage>
        <taxon>Bacteria</taxon>
        <taxon>Bacillati</taxon>
        <taxon>Actinomycetota</taxon>
        <taxon>Actinomycetes</taxon>
        <taxon>Mycobacteriales</taxon>
        <taxon>Mycobacteriaceae</taxon>
        <taxon>Mycolicibacterium</taxon>
    </lineage>
</organism>
<sequence>MTEIVRGHDGDLRLLHSTVDRIAESVGPVRLDEVAASVAAGTLDFDITFDMRDVRWGYRQENVAPYSTFVAHVLLHRHRLGGDFDAMAATCARVVTSTGLDQAPPWDTVSSAALIHLDAVVAGAASAVEIDRMEDPAYWRVMYTRLVSGHAGEPLLPSAVLFIADAVAARCGAEERSAFLERVRRDLSRLPGDVTERARRLRAVEEPRHAPSCM</sequence>
<evidence type="ECO:0000313" key="1">
    <source>
        <dbReference type="EMBL" id="KMV17608.1"/>
    </source>
</evidence>
<evidence type="ECO:0000313" key="2">
    <source>
        <dbReference type="Proteomes" id="UP000037594"/>
    </source>
</evidence>
<dbReference type="RefSeq" id="WP_048895958.1">
    <property type="nucleotide sequence ID" value="NZ_LFOD01000012.1"/>
</dbReference>
<dbReference type="EMBL" id="LFOD01000012">
    <property type="protein sequence ID" value="KMV17608.1"/>
    <property type="molecule type" value="Genomic_DNA"/>
</dbReference>
<dbReference type="PATRIC" id="fig|451644.5.peg.3127"/>
<dbReference type="Proteomes" id="UP000037594">
    <property type="component" value="Unassembled WGS sequence"/>
</dbReference>
<proteinExistence type="predicted"/>
<reference evidence="1 2" key="1">
    <citation type="submission" date="2015-06" db="EMBL/GenBank/DDBJ databases">
        <title>Genome sequence of Mycobacterium conceptionense strain MLE.</title>
        <authorList>
            <person name="Greninger A.L."/>
            <person name="Cunningham G."/>
            <person name="Chiu C.Y."/>
            <person name="Miller S."/>
        </authorList>
    </citation>
    <scope>NUCLEOTIDE SEQUENCE [LARGE SCALE GENOMIC DNA]</scope>
    <source>
        <strain evidence="1 2">MLE</strain>
    </source>
</reference>
<protein>
    <submittedName>
        <fullName evidence="1">Uncharacterized protein</fullName>
    </submittedName>
</protein>
<gene>
    <name evidence="1" type="ORF">ACT17_15095</name>
</gene>
<comment type="caution">
    <text evidence="1">The sequence shown here is derived from an EMBL/GenBank/DDBJ whole genome shotgun (WGS) entry which is preliminary data.</text>
</comment>
<dbReference type="AlphaFoldDB" id="A0A0J8U7V6"/>
<name>A0A0J8U7V6_9MYCO</name>
<dbReference type="OrthoDB" id="9985163at2"/>
<accession>A0A0J8U7V6</accession>